<feature type="repeat" description="ANK" evidence="1">
    <location>
        <begin position="142"/>
        <end position="174"/>
    </location>
</feature>
<reference evidence="2 3" key="1">
    <citation type="submission" date="2018-02" db="EMBL/GenBank/DDBJ databases">
        <title>Draft genome of wild Prunus yedoensis var. nudiflora.</title>
        <authorList>
            <person name="Baek S."/>
            <person name="Kim J.-H."/>
            <person name="Choi K."/>
            <person name="Kim G.-B."/>
            <person name="Cho A."/>
            <person name="Jang H."/>
            <person name="Shin C.-H."/>
            <person name="Yu H.-J."/>
            <person name="Mun J.-H."/>
        </authorList>
    </citation>
    <scope>NUCLEOTIDE SEQUENCE [LARGE SCALE GENOMIC DNA]</scope>
    <source>
        <strain evidence="3">cv. Jeju island</strain>
        <tissue evidence="2">Leaf</tissue>
    </source>
</reference>
<evidence type="ECO:0000256" key="1">
    <source>
        <dbReference type="PROSITE-ProRule" id="PRU00023"/>
    </source>
</evidence>
<dbReference type="PROSITE" id="PS50297">
    <property type="entry name" value="ANK_REP_REGION"/>
    <property type="match status" value="2"/>
</dbReference>
<dbReference type="SUPFAM" id="SSF48403">
    <property type="entry name" value="Ankyrin repeat"/>
    <property type="match status" value="1"/>
</dbReference>
<sequence length="244" mass="25690">MAPDASAALAVRDKVQQFLNAAVTGNLDLLKNLAGQLDEGKDLAKTVADIKDANKRGALHFAAREGKTEVCKYLLEELKLDVDTQDEDGETALIHAARQGHTDTAKYCLILGSYCGLCLFTGDIKLLRYLISKGADVNSQSEAGTPLIWAAGHGQQEAVKVLLEHHANPNSENDDSITPLLSSVAAGSLPCLELLIQAGAKVNISAGGATPLHIAADIGSPEILQLLLKAGADPNITDEVVHLT</sequence>
<organism evidence="2 3">
    <name type="scientific">Prunus yedoensis var. nudiflora</name>
    <dbReference type="NCBI Taxonomy" id="2094558"/>
    <lineage>
        <taxon>Eukaryota</taxon>
        <taxon>Viridiplantae</taxon>
        <taxon>Streptophyta</taxon>
        <taxon>Embryophyta</taxon>
        <taxon>Tracheophyta</taxon>
        <taxon>Spermatophyta</taxon>
        <taxon>Magnoliopsida</taxon>
        <taxon>eudicotyledons</taxon>
        <taxon>Gunneridae</taxon>
        <taxon>Pentapetalae</taxon>
        <taxon>rosids</taxon>
        <taxon>fabids</taxon>
        <taxon>Rosales</taxon>
        <taxon>Rosaceae</taxon>
        <taxon>Amygdaloideae</taxon>
        <taxon>Amygdaleae</taxon>
        <taxon>Prunus</taxon>
    </lineage>
</organism>
<keyword evidence="3" id="KW-1185">Reference proteome</keyword>
<accession>A0A314YB31</accession>
<feature type="repeat" description="ANK" evidence="1">
    <location>
        <begin position="175"/>
        <end position="207"/>
    </location>
</feature>
<dbReference type="Proteomes" id="UP000250321">
    <property type="component" value="Unassembled WGS sequence"/>
</dbReference>
<proteinExistence type="predicted"/>
<dbReference type="PROSITE" id="PS50088">
    <property type="entry name" value="ANK_REPEAT"/>
    <property type="match status" value="4"/>
</dbReference>
<name>A0A314YB31_PRUYE</name>
<evidence type="ECO:0000313" key="3">
    <source>
        <dbReference type="Proteomes" id="UP000250321"/>
    </source>
</evidence>
<dbReference type="STRING" id="2094558.A0A314YB31"/>
<gene>
    <name evidence="2" type="ORF">Pyn_23676</name>
</gene>
<dbReference type="SMART" id="SM00248">
    <property type="entry name" value="ANK"/>
    <property type="match status" value="5"/>
</dbReference>
<dbReference type="Pfam" id="PF12796">
    <property type="entry name" value="Ank_2"/>
    <property type="match status" value="2"/>
</dbReference>
<dbReference type="AlphaFoldDB" id="A0A314YB31"/>
<feature type="repeat" description="ANK" evidence="1">
    <location>
        <begin position="207"/>
        <end position="239"/>
    </location>
</feature>
<dbReference type="InterPro" id="IPR002110">
    <property type="entry name" value="Ankyrin_rpt"/>
</dbReference>
<dbReference type="Gene3D" id="1.25.40.20">
    <property type="entry name" value="Ankyrin repeat-containing domain"/>
    <property type="match status" value="2"/>
</dbReference>
<dbReference type="PANTHER" id="PTHR46224:SF6">
    <property type="entry name" value="ANKYRIN REPEAT FAMILY PROTEIN"/>
    <property type="match status" value="1"/>
</dbReference>
<dbReference type="InterPro" id="IPR051616">
    <property type="entry name" value="Cul2-RING_E3_ligase_SR"/>
</dbReference>
<comment type="caution">
    <text evidence="2">The sequence shown here is derived from an EMBL/GenBank/DDBJ whole genome shotgun (WGS) entry which is preliminary data.</text>
</comment>
<dbReference type="EMBL" id="PJQY01001061">
    <property type="protein sequence ID" value="PQQ05625.1"/>
    <property type="molecule type" value="Genomic_DNA"/>
</dbReference>
<feature type="repeat" description="ANK" evidence="1">
    <location>
        <begin position="88"/>
        <end position="142"/>
    </location>
</feature>
<keyword evidence="1" id="KW-0040">ANK repeat</keyword>
<dbReference type="OrthoDB" id="20872at2759"/>
<dbReference type="InterPro" id="IPR036770">
    <property type="entry name" value="Ankyrin_rpt-contain_sf"/>
</dbReference>
<evidence type="ECO:0000313" key="2">
    <source>
        <dbReference type="EMBL" id="PQQ05625.1"/>
    </source>
</evidence>
<protein>
    <submittedName>
        <fullName evidence="2">Uncharacterized protein</fullName>
    </submittedName>
</protein>
<dbReference type="PRINTS" id="PR01415">
    <property type="entry name" value="ANKYRIN"/>
</dbReference>
<dbReference type="PANTHER" id="PTHR46224">
    <property type="entry name" value="ANKYRIN REPEAT FAMILY PROTEIN"/>
    <property type="match status" value="1"/>
</dbReference>